<organism evidence="10 11">
    <name type="scientific">Rosa chinensis</name>
    <name type="common">China rose</name>
    <dbReference type="NCBI Taxonomy" id="74649"/>
    <lineage>
        <taxon>Eukaryota</taxon>
        <taxon>Viridiplantae</taxon>
        <taxon>Streptophyta</taxon>
        <taxon>Embryophyta</taxon>
        <taxon>Tracheophyta</taxon>
        <taxon>Spermatophyta</taxon>
        <taxon>Magnoliopsida</taxon>
        <taxon>eudicotyledons</taxon>
        <taxon>Gunneridae</taxon>
        <taxon>Pentapetalae</taxon>
        <taxon>rosids</taxon>
        <taxon>fabids</taxon>
        <taxon>Rosales</taxon>
        <taxon>Rosaceae</taxon>
        <taxon>Rosoideae</taxon>
        <taxon>Rosoideae incertae sedis</taxon>
        <taxon>Rosa</taxon>
    </lineage>
</organism>
<evidence type="ECO:0000259" key="7">
    <source>
        <dbReference type="Pfam" id="PF18052"/>
    </source>
</evidence>
<feature type="domain" description="NB-ARC" evidence="6">
    <location>
        <begin position="181"/>
        <end position="352"/>
    </location>
</feature>
<evidence type="ECO:0000256" key="1">
    <source>
        <dbReference type="ARBA" id="ARBA00022614"/>
    </source>
</evidence>
<dbReference type="GO" id="GO:0043531">
    <property type="term" value="F:ADP binding"/>
    <property type="evidence" value="ECO:0007669"/>
    <property type="project" value="InterPro"/>
</dbReference>
<dbReference type="Pfam" id="PF25019">
    <property type="entry name" value="LRR_R13L1-DRL21"/>
    <property type="match status" value="1"/>
</dbReference>
<dbReference type="InterPro" id="IPR058922">
    <property type="entry name" value="WHD_DRP"/>
</dbReference>
<dbReference type="InterPro" id="IPR027417">
    <property type="entry name" value="P-loop_NTPase"/>
</dbReference>
<dbReference type="FunFam" id="3.40.50.300:FF:001091">
    <property type="entry name" value="Probable disease resistance protein At1g61300"/>
    <property type="match status" value="1"/>
</dbReference>
<keyword evidence="3" id="KW-0547">Nucleotide-binding</keyword>
<evidence type="ECO:0000259" key="6">
    <source>
        <dbReference type="Pfam" id="PF00931"/>
    </source>
</evidence>
<evidence type="ECO:0000256" key="2">
    <source>
        <dbReference type="ARBA" id="ARBA00022737"/>
    </source>
</evidence>
<name>A0A2P6S8D2_ROSCH</name>
<gene>
    <name evidence="10" type="ORF">RchiOBHm_Chr1g0318941</name>
</gene>
<evidence type="ECO:0000313" key="11">
    <source>
        <dbReference type="Proteomes" id="UP000238479"/>
    </source>
</evidence>
<keyword evidence="11" id="KW-1185">Reference proteome</keyword>
<dbReference type="Gene3D" id="1.10.8.430">
    <property type="entry name" value="Helical domain of apoptotic protease-activating factors"/>
    <property type="match status" value="1"/>
</dbReference>
<dbReference type="PANTHER" id="PTHR36766:SF51">
    <property type="entry name" value="DISEASE RESISTANCE RPP13-LIKE PROTEIN 1"/>
    <property type="match status" value="1"/>
</dbReference>
<dbReference type="Gene3D" id="3.40.50.300">
    <property type="entry name" value="P-loop containing nucleotide triphosphate hydrolases"/>
    <property type="match status" value="1"/>
</dbReference>
<keyword evidence="1" id="KW-0433">Leucine-rich repeat</keyword>
<feature type="domain" description="R13L1/DRL21-like LRR repeat region" evidence="9">
    <location>
        <begin position="693"/>
        <end position="820"/>
    </location>
</feature>
<sequence>MPFRRALESASVSILLNKLATQDVIDFFLKWKIDDSLREKLKRNLLVIHAVLNHAEEKQVRDSNVKAWLEDVRVAAYDAEDILGGIANDALESQNSKHEVWNSKIKEGIDFKMKDIANTLNPFRERVESKMIKIIDVLEEIAKQKDVLRLREDSGGIESGFDGLPTTPMLGDKSHVYGRESDKKEIIALLKSGKNDREVSIIPIVGMGGIGKTTLAQLVYNDAKVSSYFNLRAWACVSDVFDVQRITKTLVDSATKSSCSTNNLELLQEQLKIRLKNKKFLFVLDDVWNDKYESWDKLRVPFTVGAPGSKIIITTRNKTVASLMGTVPTYCLEGLSDSDCWLLFEQIVFQNRNLDAYPKLKVIGKKIADKCKGLPLAAKALGGLLRAEPELDENYWNDILNSKLWKLADSTILPALRLSYHHLPGHLKRCFAYCSMFPKDYEYEREMLILLWMAEGFVPEPEGNQRIEDVAGRYVSDFLSRSFFQHTSDKSRLVMHDLIHDLAQSVSGKTFVRLEENSENHKKSTKARHLSYTRGSKDVFQKFEAFSEVDCLRTFLPLDPLQGFNVSGLSDKVPCDMMPKLRLLRVLSFSGYLIEKLPDSIGNLKHLRYLNLSYCQIEELPEPTSSLYNLQTLILFRCRSLTMLPADIGNLRNLRHLNIQGTRLKSMPLGMGRLVNLQILSDFIVGKAMGKGIAELKDLSHLRGSVSILCLHDVSSVRDAIEARLEVKKHLDDLVLEWSSSTDGSRNEEIETEVLDALQPHENLKKLTIKYYGGTEFPYWMGNPLFTNMAYLHLYGCIKCTSLPPLGQLPSLKDLIIEAMHGIQRVGMDFFGDDDGSTIFFPSLETLKFEDMKEWEKWSSSEDERLKGFPSLRELSIFRCPKLTKFTRGFASLEKLLIKNCGAITTFSQNPALGNLEPVEFPSLNLEPVEFPSLQLLVLVGCSELENLPFSLPLLKMLDIEGCKKLAALPRMVELSTLYLIDSNAELLGSKMEFSSLTSLHLTDIPDVKHLPEGFIQQSAKLEKLSLTSFPDLEYLADDRVGLAHLVSLQRLTISHCPKFVALPDELPPVLKYLDLKHCPSLMKLPGKLHNLECLAELQIEWCSKIEAFPDVGLPDKLKRLVIRECGALKTLPQELLCNNNFLEYLEVHKCPSLVSVLEEGNLPSTLTHMKFYYCKILGSLPEGLMHKDNMTLKYLEIDNCSSLMSFPNGELPTSLERLEISDCSNFQTLPLSLLNLTNLETLEVKSCPLLQDFPEGGLPPNIKFVTISECKNLKSLPKFFHKLKCLQNLEISGCPSLLSLPKQGLPSSLRLLTVTDCEKLNPIHQWRLHKLPSLDVFTIGGFPGLKSFSKDYPLPHTLTSLSIQRFPDLESISEVLENLTSLENLSIRECDKLQSLPETGLPATISTLTIRNCLLLEPRCEKDKGEDWSKIKNIPFVSSR</sequence>
<dbReference type="Gene3D" id="1.20.5.4130">
    <property type="match status" value="1"/>
</dbReference>
<keyword evidence="4" id="KW-0611">Plant defense</keyword>
<dbReference type="InterPro" id="IPR001611">
    <property type="entry name" value="Leu-rich_rpt"/>
</dbReference>
<accession>A0A2P6S8D2</accession>
<feature type="domain" description="Disease resistance N-terminal" evidence="7">
    <location>
        <begin position="12"/>
        <end position="98"/>
    </location>
</feature>
<keyword evidence="2" id="KW-0677">Repeat</keyword>
<comment type="caution">
    <text evidence="10">The sequence shown here is derived from an EMBL/GenBank/DDBJ whole genome shotgun (WGS) entry which is preliminary data.</text>
</comment>
<evidence type="ECO:0000259" key="9">
    <source>
        <dbReference type="Pfam" id="PF25019"/>
    </source>
</evidence>
<dbReference type="FunFam" id="1.10.10.10:FF:000322">
    <property type="entry name" value="Probable disease resistance protein At1g63360"/>
    <property type="match status" value="1"/>
</dbReference>
<dbReference type="OMA" id="YEYEREM"/>
<evidence type="ECO:0000256" key="5">
    <source>
        <dbReference type="ARBA" id="ARBA00022840"/>
    </source>
</evidence>
<protein>
    <submittedName>
        <fullName evidence="10">Putative P-loop containing nucleoside triphosphate hydrolase, leucine-rich repeat domain, L</fullName>
    </submittedName>
</protein>
<dbReference type="EMBL" id="PDCK01000039">
    <property type="protein sequence ID" value="PRQ54919.1"/>
    <property type="molecule type" value="Genomic_DNA"/>
</dbReference>
<dbReference type="Gene3D" id="3.80.10.10">
    <property type="entry name" value="Ribonuclease Inhibitor"/>
    <property type="match status" value="4"/>
</dbReference>
<dbReference type="GO" id="GO:0006952">
    <property type="term" value="P:defense response"/>
    <property type="evidence" value="ECO:0007669"/>
    <property type="project" value="UniProtKB-KW"/>
</dbReference>
<dbReference type="InterPro" id="IPR036388">
    <property type="entry name" value="WH-like_DNA-bd_sf"/>
</dbReference>
<keyword evidence="5" id="KW-0067">ATP-binding</keyword>
<dbReference type="PANTHER" id="PTHR36766">
    <property type="entry name" value="PLANT BROAD-SPECTRUM MILDEW RESISTANCE PROTEIN RPW8"/>
    <property type="match status" value="1"/>
</dbReference>
<evidence type="ECO:0000313" key="10">
    <source>
        <dbReference type="EMBL" id="PRQ54919.1"/>
    </source>
</evidence>
<dbReference type="Pfam" id="PF23559">
    <property type="entry name" value="WHD_DRP"/>
    <property type="match status" value="1"/>
</dbReference>
<dbReference type="Proteomes" id="UP000238479">
    <property type="component" value="Chromosome 1"/>
</dbReference>
<dbReference type="InterPro" id="IPR002182">
    <property type="entry name" value="NB-ARC"/>
</dbReference>
<dbReference type="Gene3D" id="1.10.10.10">
    <property type="entry name" value="Winged helix-like DNA-binding domain superfamily/Winged helix DNA-binding domain"/>
    <property type="match status" value="1"/>
</dbReference>
<dbReference type="InterPro" id="IPR042197">
    <property type="entry name" value="Apaf_helical"/>
</dbReference>
<dbReference type="PROSITE" id="PS51450">
    <property type="entry name" value="LRR"/>
    <property type="match status" value="1"/>
</dbReference>
<dbReference type="Gramene" id="PRQ54919">
    <property type="protein sequence ID" value="PRQ54919"/>
    <property type="gene ID" value="RchiOBHm_Chr1g0318941"/>
</dbReference>
<dbReference type="SUPFAM" id="SSF52058">
    <property type="entry name" value="L domain-like"/>
    <property type="match status" value="3"/>
</dbReference>
<dbReference type="InterPro" id="IPR041118">
    <property type="entry name" value="Rx_N"/>
</dbReference>
<dbReference type="Pfam" id="PF18052">
    <property type="entry name" value="Rx_N"/>
    <property type="match status" value="1"/>
</dbReference>
<reference evidence="10 11" key="1">
    <citation type="journal article" date="2018" name="Nat. Genet.">
        <title>The Rosa genome provides new insights in the design of modern roses.</title>
        <authorList>
            <person name="Bendahmane M."/>
        </authorList>
    </citation>
    <scope>NUCLEOTIDE SEQUENCE [LARGE SCALE GENOMIC DNA]</scope>
    <source>
        <strain evidence="11">cv. Old Blush</strain>
    </source>
</reference>
<dbReference type="GO" id="GO:0051707">
    <property type="term" value="P:response to other organism"/>
    <property type="evidence" value="ECO:0007669"/>
    <property type="project" value="UniProtKB-ARBA"/>
</dbReference>
<keyword evidence="10" id="KW-0378">Hydrolase</keyword>
<evidence type="ECO:0000259" key="8">
    <source>
        <dbReference type="Pfam" id="PF23559"/>
    </source>
</evidence>
<proteinExistence type="predicted"/>
<dbReference type="Pfam" id="PF00931">
    <property type="entry name" value="NB-ARC"/>
    <property type="match status" value="1"/>
</dbReference>
<dbReference type="SUPFAM" id="SSF52540">
    <property type="entry name" value="P-loop containing nucleoside triphosphate hydrolases"/>
    <property type="match status" value="1"/>
</dbReference>
<dbReference type="InterPro" id="IPR003591">
    <property type="entry name" value="Leu-rich_rpt_typical-subtyp"/>
</dbReference>
<dbReference type="InterPro" id="IPR032675">
    <property type="entry name" value="LRR_dom_sf"/>
</dbReference>
<dbReference type="GO" id="GO:0005524">
    <property type="term" value="F:ATP binding"/>
    <property type="evidence" value="ECO:0007669"/>
    <property type="project" value="UniProtKB-KW"/>
</dbReference>
<feature type="domain" description="Disease resistance protein winged helix" evidence="8">
    <location>
        <begin position="436"/>
        <end position="503"/>
    </location>
</feature>
<evidence type="ECO:0000256" key="3">
    <source>
        <dbReference type="ARBA" id="ARBA00022741"/>
    </source>
</evidence>
<evidence type="ECO:0000256" key="4">
    <source>
        <dbReference type="ARBA" id="ARBA00022821"/>
    </source>
</evidence>
<dbReference type="InterPro" id="IPR056789">
    <property type="entry name" value="LRR_R13L1-DRL21"/>
</dbReference>
<dbReference type="OrthoDB" id="25838at2759"/>
<dbReference type="SMART" id="SM00369">
    <property type="entry name" value="LRR_TYP"/>
    <property type="match status" value="2"/>
</dbReference>
<dbReference type="GO" id="GO:0016787">
    <property type="term" value="F:hydrolase activity"/>
    <property type="evidence" value="ECO:0007669"/>
    <property type="project" value="UniProtKB-KW"/>
</dbReference>
<dbReference type="PRINTS" id="PR00364">
    <property type="entry name" value="DISEASERSIST"/>
</dbReference>